<sequence>MKKLWLGAAMAAMFLGSCAQDKEKREEFKDERDKNFMRNNLGDTAVSHSEHGASADTAKIKTDNTAKVR</sequence>
<name>A0ABU0TKY0_9FLAO</name>
<proteinExistence type="predicted"/>
<dbReference type="Proteomes" id="UP001225072">
    <property type="component" value="Unassembled WGS sequence"/>
</dbReference>
<evidence type="ECO:0000313" key="3">
    <source>
        <dbReference type="EMBL" id="MDQ1096965.1"/>
    </source>
</evidence>
<reference evidence="3 4" key="1">
    <citation type="submission" date="2023-07" db="EMBL/GenBank/DDBJ databases">
        <title>Functional and genomic diversity of the sorghum phyllosphere microbiome.</title>
        <authorList>
            <person name="Shade A."/>
        </authorList>
    </citation>
    <scope>NUCLEOTIDE SEQUENCE [LARGE SCALE GENOMIC DNA]</scope>
    <source>
        <strain evidence="3 4">SORGH_AS_1064</strain>
    </source>
</reference>
<feature type="compositionally biased region" description="Basic and acidic residues" evidence="1">
    <location>
        <begin position="48"/>
        <end position="69"/>
    </location>
</feature>
<dbReference type="EMBL" id="JAUTAL010000001">
    <property type="protein sequence ID" value="MDQ1096965.1"/>
    <property type="molecule type" value="Genomic_DNA"/>
</dbReference>
<feature type="chain" id="PRO_5046392021" evidence="2">
    <location>
        <begin position="20"/>
        <end position="69"/>
    </location>
</feature>
<accession>A0ABU0TKY0</accession>
<gene>
    <name evidence="3" type="ORF">QE404_002112</name>
</gene>
<keyword evidence="3" id="KW-0449">Lipoprotein</keyword>
<organism evidence="3 4">
    <name type="scientific">Chryseobacterium camelliae</name>
    <dbReference type="NCBI Taxonomy" id="1265445"/>
    <lineage>
        <taxon>Bacteria</taxon>
        <taxon>Pseudomonadati</taxon>
        <taxon>Bacteroidota</taxon>
        <taxon>Flavobacteriia</taxon>
        <taxon>Flavobacteriales</taxon>
        <taxon>Weeksellaceae</taxon>
        <taxon>Chryseobacterium group</taxon>
        <taxon>Chryseobacterium</taxon>
    </lineage>
</organism>
<feature type="signal peptide" evidence="2">
    <location>
        <begin position="1"/>
        <end position="19"/>
    </location>
</feature>
<evidence type="ECO:0000256" key="2">
    <source>
        <dbReference type="SAM" id="SignalP"/>
    </source>
</evidence>
<evidence type="ECO:0000256" key="1">
    <source>
        <dbReference type="SAM" id="MobiDB-lite"/>
    </source>
</evidence>
<feature type="region of interest" description="Disordered" evidence="1">
    <location>
        <begin position="39"/>
        <end position="69"/>
    </location>
</feature>
<keyword evidence="4" id="KW-1185">Reference proteome</keyword>
<dbReference type="PROSITE" id="PS51257">
    <property type="entry name" value="PROKAR_LIPOPROTEIN"/>
    <property type="match status" value="1"/>
</dbReference>
<keyword evidence="2" id="KW-0732">Signal</keyword>
<comment type="caution">
    <text evidence="3">The sequence shown here is derived from an EMBL/GenBank/DDBJ whole genome shotgun (WGS) entry which is preliminary data.</text>
</comment>
<protein>
    <submittedName>
        <fullName evidence="3">PBP1b-binding outer membrane lipoprotein LpoB</fullName>
    </submittedName>
</protein>
<evidence type="ECO:0000313" key="4">
    <source>
        <dbReference type="Proteomes" id="UP001225072"/>
    </source>
</evidence>
<dbReference type="RefSeq" id="WP_307450174.1">
    <property type="nucleotide sequence ID" value="NZ_JAUTAL010000001.1"/>
</dbReference>